<name>A0A640SNH2_9ACTN</name>
<comment type="caution">
    <text evidence="2">The sequence shown here is derived from an EMBL/GenBank/DDBJ whole genome shotgun (WGS) entry which is preliminary data.</text>
</comment>
<dbReference type="EMBL" id="BLIN01000007">
    <property type="protein sequence ID" value="GFE11871.1"/>
    <property type="molecule type" value="Genomic_DNA"/>
</dbReference>
<proteinExistence type="predicted"/>
<evidence type="ECO:0000313" key="3">
    <source>
        <dbReference type="Proteomes" id="UP000435837"/>
    </source>
</evidence>
<dbReference type="AlphaFoldDB" id="A0A640SNH2"/>
<protein>
    <submittedName>
        <fullName evidence="2">Uncharacterized protein</fullName>
    </submittedName>
</protein>
<sequence length="173" mass="18224">MGQALIARGTAMERSGVPLARGARARVLAGAPACCCSTADRGQGLPAGRDTCPDSPTEDLPERPHTRRRYRAPVPRLVTQALKYRSVTTEPQRFTILLVPEHVEDRGGASVEDSAVRSAVVEATGETGASGYPRYVGHGIVADIDPSTRTVEALLVDGAELDYGLTAIVTVAS</sequence>
<accession>A0A640SNH2</accession>
<organism evidence="2 3">
    <name type="scientific">Streptomyces caniferus</name>
    <dbReference type="NCBI Taxonomy" id="285557"/>
    <lineage>
        <taxon>Bacteria</taxon>
        <taxon>Bacillati</taxon>
        <taxon>Actinomycetota</taxon>
        <taxon>Actinomycetes</taxon>
        <taxon>Kitasatosporales</taxon>
        <taxon>Streptomycetaceae</taxon>
        <taxon>Streptomyces</taxon>
    </lineage>
</organism>
<evidence type="ECO:0000313" key="2">
    <source>
        <dbReference type="EMBL" id="GFE11871.1"/>
    </source>
</evidence>
<feature type="region of interest" description="Disordered" evidence="1">
    <location>
        <begin position="42"/>
        <end position="67"/>
    </location>
</feature>
<evidence type="ECO:0000256" key="1">
    <source>
        <dbReference type="SAM" id="MobiDB-lite"/>
    </source>
</evidence>
<gene>
    <name evidence="2" type="ORF">Scani_81390</name>
</gene>
<reference evidence="2 3" key="1">
    <citation type="submission" date="2019-12" db="EMBL/GenBank/DDBJ databases">
        <title>Whole genome shotgun sequence of Streptomyces caniferus NBRC 15389.</title>
        <authorList>
            <person name="Ichikawa N."/>
            <person name="Kimura A."/>
            <person name="Kitahashi Y."/>
            <person name="Komaki H."/>
            <person name="Tamura T."/>
        </authorList>
    </citation>
    <scope>NUCLEOTIDE SEQUENCE [LARGE SCALE GENOMIC DNA]</scope>
    <source>
        <strain evidence="2 3">NBRC 15389</strain>
    </source>
</reference>
<dbReference type="Proteomes" id="UP000435837">
    <property type="component" value="Unassembled WGS sequence"/>
</dbReference>